<feature type="transmembrane region" description="Helical" evidence="5">
    <location>
        <begin position="411"/>
        <end position="428"/>
    </location>
</feature>
<keyword evidence="3 5" id="KW-1133">Transmembrane helix</keyword>
<feature type="transmembrane region" description="Helical" evidence="5">
    <location>
        <begin position="9"/>
        <end position="28"/>
    </location>
</feature>
<feature type="transmembrane region" description="Helical" evidence="5">
    <location>
        <begin position="242"/>
        <end position="275"/>
    </location>
</feature>
<feature type="transmembrane region" description="Helical" evidence="5">
    <location>
        <begin position="281"/>
        <end position="303"/>
    </location>
</feature>
<feature type="transmembrane region" description="Helical" evidence="5">
    <location>
        <begin position="207"/>
        <end position="230"/>
    </location>
</feature>
<evidence type="ECO:0000256" key="3">
    <source>
        <dbReference type="ARBA" id="ARBA00022989"/>
    </source>
</evidence>
<comment type="subcellular location">
    <subcellularLocation>
        <location evidence="1">Membrane</location>
        <topology evidence="1">Multi-pass membrane protein</topology>
    </subcellularLocation>
</comment>
<feature type="transmembrane region" description="Helical" evidence="5">
    <location>
        <begin position="357"/>
        <end position="377"/>
    </location>
</feature>
<evidence type="ECO:0000313" key="8">
    <source>
        <dbReference type="Proteomes" id="UP000237934"/>
    </source>
</evidence>
<feature type="transmembrane region" description="Helical" evidence="5">
    <location>
        <begin position="86"/>
        <end position="102"/>
    </location>
</feature>
<feature type="transmembrane region" description="Helical" evidence="5">
    <location>
        <begin position="389"/>
        <end position="405"/>
    </location>
</feature>
<evidence type="ECO:0000256" key="1">
    <source>
        <dbReference type="ARBA" id="ARBA00004141"/>
    </source>
</evidence>
<organism evidence="7 8">
    <name type="scientific">Enterococcus mundtii</name>
    <dbReference type="NCBI Taxonomy" id="53346"/>
    <lineage>
        <taxon>Bacteria</taxon>
        <taxon>Bacillati</taxon>
        <taxon>Bacillota</taxon>
        <taxon>Bacilli</taxon>
        <taxon>Lactobacillales</taxon>
        <taxon>Enterococcaceae</taxon>
        <taxon>Enterococcus</taxon>
    </lineage>
</organism>
<dbReference type="InterPro" id="IPR007016">
    <property type="entry name" value="O-antigen_ligase-rel_domated"/>
</dbReference>
<sequence length="447" mass="51132">MNYKKRDRLVFRKIVLISIFFQTLMIFYTLIPPFLVAIISFCGFLYYTWNLKKFFNIADSLLLTSILYIPTSTISVFGTSYSNLPLTWHNIIILLLMMYIAIEGTMNRSYLIILLTFLFFGLISSIKLPFIGDAFKQLLTISLFICSFLIGKRFKVYGDKLSDVGWKFYFIGVVSLALQVFIQRIYIVSTGDIIGNYAVMGINRIAYAGLMGDFSFAGLYLATGCLYAFIKYVHLKDWNLVYFITVEGFFISAMLFVSARTGLIALTITLVLYFLANIKNFSSAHILVLLFGVIAIPLTLSVLMRERGGQTLLDSSGRIDNYLLSLDAFSNKYFVGYGLGLNNLYNLVGLAVPHNFFIQYFLQIGIIGTVIILCSFFKFFTEEFRRSGYYKWFFVMITIGSMFIPDIVSSRFLFAIVVLCMMSATSANRQNYKMEVKNEKKSRKMGR</sequence>
<proteinExistence type="predicted"/>
<keyword evidence="2 5" id="KW-0812">Transmembrane</keyword>
<feature type="transmembrane region" description="Helical" evidence="5">
    <location>
        <begin position="61"/>
        <end position="80"/>
    </location>
</feature>
<evidence type="ECO:0000256" key="4">
    <source>
        <dbReference type="ARBA" id="ARBA00023136"/>
    </source>
</evidence>
<evidence type="ECO:0000313" key="7">
    <source>
        <dbReference type="EMBL" id="PQF21037.1"/>
    </source>
</evidence>
<protein>
    <recommendedName>
        <fullName evidence="6">O-antigen ligase-related domain-containing protein</fullName>
    </recommendedName>
</protein>
<dbReference type="GO" id="GO:0016020">
    <property type="term" value="C:membrane"/>
    <property type="evidence" value="ECO:0007669"/>
    <property type="project" value="UniProtKB-SubCell"/>
</dbReference>
<evidence type="ECO:0000259" key="6">
    <source>
        <dbReference type="Pfam" id="PF04932"/>
    </source>
</evidence>
<accession>A0A2S7RP62</accession>
<reference evidence="7 8" key="1">
    <citation type="journal article" date="2018" name="Pathog. Dis.">
        <title>Whole-genome sequencing based characterization of antimicrobial resistance in Enterococcus.</title>
        <authorList>
            <person name="Tyson G."/>
        </authorList>
    </citation>
    <scope>NUCLEOTIDE SEQUENCE [LARGE SCALE GENOMIC DNA]</scope>
    <source>
        <strain evidence="7 8">CVM N55263</strain>
    </source>
</reference>
<feature type="transmembrane region" description="Helical" evidence="5">
    <location>
        <begin position="166"/>
        <end position="187"/>
    </location>
</feature>
<dbReference type="EMBL" id="PUAP01000048">
    <property type="protein sequence ID" value="PQF21037.1"/>
    <property type="molecule type" value="Genomic_DNA"/>
</dbReference>
<evidence type="ECO:0000256" key="2">
    <source>
        <dbReference type="ARBA" id="ARBA00022692"/>
    </source>
</evidence>
<comment type="caution">
    <text evidence="7">The sequence shown here is derived from an EMBL/GenBank/DDBJ whole genome shotgun (WGS) entry which is preliminary data.</text>
</comment>
<dbReference type="Proteomes" id="UP000237934">
    <property type="component" value="Unassembled WGS sequence"/>
</dbReference>
<feature type="domain" description="O-antigen ligase-related" evidence="6">
    <location>
        <begin position="252"/>
        <end position="373"/>
    </location>
</feature>
<gene>
    <name evidence="7" type="ORF">CUS89_14195</name>
</gene>
<dbReference type="RefSeq" id="WP_104872604.1">
    <property type="nucleotide sequence ID" value="NZ_PUAP01000048.1"/>
</dbReference>
<feature type="transmembrane region" description="Helical" evidence="5">
    <location>
        <begin position="34"/>
        <end position="49"/>
    </location>
</feature>
<dbReference type="Pfam" id="PF04932">
    <property type="entry name" value="Wzy_C"/>
    <property type="match status" value="1"/>
</dbReference>
<evidence type="ECO:0000256" key="5">
    <source>
        <dbReference type="SAM" id="Phobius"/>
    </source>
</evidence>
<feature type="transmembrane region" description="Helical" evidence="5">
    <location>
        <begin position="109"/>
        <end position="128"/>
    </location>
</feature>
<keyword evidence="4 5" id="KW-0472">Membrane</keyword>
<name>A0A2S7RP62_ENTMU</name>
<dbReference type="AlphaFoldDB" id="A0A2S7RP62"/>